<evidence type="ECO:0000259" key="1">
    <source>
        <dbReference type="Pfam" id="PF04577"/>
    </source>
</evidence>
<sequence length="338" mass="38092">MALKKCIGRVGRVLCLETLPSQRQAEDAVFIPPGIHNEWGLFEPSGRCVPESMTYHGVGRLHTASSALSLSAEVEAPVCSADFEYLYIGPIEANHSYFFKRSLARFWAVPLIERRRLRLVFSTTDYEALQRSVYFRGVCDALNLGEENFLRVSAPLRFKRILVPAPSFEELSLIHRVHVDLMQMIGRRWMARDNVSQPGRAIYLSKEKLPSGNVRIGNESEITDILSGKGVGIIYPETLSFRERVEFWASNPLVVGFNTSFMFYSAMFPERNILKISYGDDMWTNQCLIDQANNNVSDYLCPENGCEARGAGDGFNMNFIVKDPRAVAESLLDAIASR</sequence>
<feature type="domain" description="Glycosyltransferase 61 catalytic" evidence="1">
    <location>
        <begin position="102"/>
        <end position="270"/>
    </location>
</feature>
<accession>A0A4Y6VA87</accession>
<evidence type="ECO:0000313" key="3">
    <source>
        <dbReference type="Proteomes" id="UP000317214"/>
    </source>
</evidence>
<dbReference type="OrthoDB" id="3760154at2"/>
<proteinExistence type="predicted"/>
<dbReference type="KEGG" id="ntn:D5366_09610"/>
<reference evidence="2 3" key="1">
    <citation type="submission" date="2018-09" db="EMBL/GenBank/DDBJ databases">
        <title>The complete genome sequence of Neokomagataea tanensis NBRC 106556(T).</title>
        <authorList>
            <person name="Chua K.-O."/>
            <person name="See-Too W.-S."/>
            <person name="Hong K.-W."/>
            <person name="Yin W.-F."/>
            <person name="Chan K.-G."/>
        </authorList>
    </citation>
    <scope>NUCLEOTIDE SEQUENCE [LARGE SCALE GENOMIC DNA]</scope>
    <source>
        <strain evidence="3">AH13 \ NBRC 106556</strain>
    </source>
</reference>
<keyword evidence="3" id="KW-1185">Reference proteome</keyword>
<gene>
    <name evidence="2" type="ORF">D5366_09610</name>
</gene>
<dbReference type="Proteomes" id="UP000317214">
    <property type="component" value="Chromosome"/>
</dbReference>
<protein>
    <submittedName>
        <fullName evidence="2">Glycosyltransferase family 61 protein</fullName>
    </submittedName>
</protein>
<evidence type="ECO:0000313" key="2">
    <source>
        <dbReference type="EMBL" id="QDH25426.1"/>
    </source>
</evidence>
<dbReference type="InterPro" id="IPR049625">
    <property type="entry name" value="Glyco_transf_61_cat"/>
</dbReference>
<name>A0A4Y6VA87_9PROT</name>
<dbReference type="Pfam" id="PF04577">
    <property type="entry name" value="Glyco_transf_61"/>
    <property type="match status" value="1"/>
</dbReference>
<keyword evidence="2" id="KW-0808">Transferase</keyword>
<dbReference type="EMBL" id="CP032485">
    <property type="protein sequence ID" value="QDH25426.1"/>
    <property type="molecule type" value="Genomic_DNA"/>
</dbReference>
<dbReference type="GO" id="GO:0016757">
    <property type="term" value="F:glycosyltransferase activity"/>
    <property type="evidence" value="ECO:0007669"/>
    <property type="project" value="InterPro"/>
</dbReference>
<dbReference type="AlphaFoldDB" id="A0A4Y6VA87"/>
<organism evidence="2 3">
    <name type="scientific">Neokomagataea tanensis</name>
    <dbReference type="NCBI Taxonomy" id="661191"/>
    <lineage>
        <taxon>Bacteria</taxon>
        <taxon>Pseudomonadati</taxon>
        <taxon>Pseudomonadota</taxon>
        <taxon>Alphaproteobacteria</taxon>
        <taxon>Acetobacterales</taxon>
        <taxon>Acetobacteraceae</taxon>
        <taxon>Neokomagataea</taxon>
    </lineage>
</organism>